<evidence type="ECO:0000256" key="7">
    <source>
        <dbReference type="ARBA" id="ARBA00023049"/>
    </source>
</evidence>
<dbReference type="SUPFAM" id="SSF63411">
    <property type="entry name" value="LuxS/MPP-like metallohydrolase"/>
    <property type="match status" value="3"/>
</dbReference>
<dbReference type="PANTHER" id="PTHR43690:SF17">
    <property type="entry name" value="PROTEIN YHJJ"/>
    <property type="match status" value="1"/>
</dbReference>
<name>A0ABY1QN21_9SPHN</name>
<evidence type="ECO:0000256" key="3">
    <source>
        <dbReference type="ARBA" id="ARBA00022670"/>
    </source>
</evidence>
<evidence type="ECO:0000256" key="8">
    <source>
        <dbReference type="RuleBase" id="RU004447"/>
    </source>
</evidence>
<dbReference type="Pfam" id="PF00675">
    <property type="entry name" value="Peptidase_M16"/>
    <property type="match status" value="1"/>
</dbReference>
<evidence type="ECO:0000313" key="11">
    <source>
        <dbReference type="EMBL" id="SMP74537.1"/>
    </source>
</evidence>
<dbReference type="GO" id="GO:0006508">
    <property type="term" value="P:proteolysis"/>
    <property type="evidence" value="ECO:0007669"/>
    <property type="project" value="UniProtKB-KW"/>
</dbReference>
<comment type="cofactor">
    <cofactor evidence="1">
        <name>Zn(2+)</name>
        <dbReference type="ChEBI" id="CHEBI:29105"/>
    </cofactor>
</comment>
<evidence type="ECO:0000259" key="10">
    <source>
        <dbReference type="Pfam" id="PF05193"/>
    </source>
</evidence>
<keyword evidence="3 11" id="KW-0645">Protease</keyword>
<dbReference type="Gene3D" id="3.30.830.10">
    <property type="entry name" value="Metalloenzyme, LuxS/M16 peptidase-like"/>
    <property type="match status" value="4"/>
</dbReference>
<dbReference type="GO" id="GO:0008233">
    <property type="term" value="F:peptidase activity"/>
    <property type="evidence" value="ECO:0007669"/>
    <property type="project" value="UniProtKB-KW"/>
</dbReference>
<evidence type="ECO:0000259" key="9">
    <source>
        <dbReference type="Pfam" id="PF00675"/>
    </source>
</evidence>
<feature type="domain" description="Peptidase M16 N-terminal" evidence="9">
    <location>
        <begin position="93"/>
        <end position="220"/>
    </location>
</feature>
<keyword evidence="4" id="KW-0479">Metal-binding</keyword>
<dbReference type="InterPro" id="IPR001431">
    <property type="entry name" value="Pept_M16_Zn_BS"/>
</dbReference>
<gene>
    <name evidence="11" type="ORF">SAMN06296065_107100</name>
</gene>
<comment type="similarity">
    <text evidence="2 8">Belongs to the peptidase M16 family.</text>
</comment>
<dbReference type="Proteomes" id="UP001157910">
    <property type="component" value="Unassembled WGS sequence"/>
</dbReference>
<keyword evidence="7" id="KW-0482">Metalloprotease</keyword>
<feature type="domain" description="Peptidase M16 C-terminal" evidence="10">
    <location>
        <begin position="254"/>
        <end position="433"/>
    </location>
</feature>
<organism evidence="11 12">
    <name type="scientific">Novosphingobium panipatense</name>
    <dbReference type="NCBI Taxonomy" id="428991"/>
    <lineage>
        <taxon>Bacteria</taxon>
        <taxon>Pseudomonadati</taxon>
        <taxon>Pseudomonadota</taxon>
        <taxon>Alphaproteobacteria</taxon>
        <taxon>Sphingomonadales</taxon>
        <taxon>Sphingomonadaceae</taxon>
        <taxon>Novosphingobium</taxon>
    </lineage>
</organism>
<dbReference type="InterPro" id="IPR011249">
    <property type="entry name" value="Metalloenz_LuxS/M16"/>
</dbReference>
<dbReference type="InterPro" id="IPR007863">
    <property type="entry name" value="Peptidase_M16_C"/>
</dbReference>
<dbReference type="PANTHER" id="PTHR43690">
    <property type="entry name" value="NARDILYSIN"/>
    <property type="match status" value="1"/>
</dbReference>
<dbReference type="InterPro" id="IPR011765">
    <property type="entry name" value="Pept_M16_N"/>
</dbReference>
<evidence type="ECO:0000256" key="5">
    <source>
        <dbReference type="ARBA" id="ARBA00022801"/>
    </source>
</evidence>
<dbReference type="EMBL" id="FXUI01000007">
    <property type="protein sequence ID" value="SMP74537.1"/>
    <property type="molecule type" value="Genomic_DNA"/>
</dbReference>
<evidence type="ECO:0000256" key="4">
    <source>
        <dbReference type="ARBA" id="ARBA00022723"/>
    </source>
</evidence>
<comment type="caution">
    <text evidence="11">The sequence shown here is derived from an EMBL/GenBank/DDBJ whole genome shotgun (WGS) entry which is preliminary data.</text>
</comment>
<keyword evidence="6" id="KW-0862">Zinc</keyword>
<sequence length="985" mass="107842">MRAPLFSFRNHACRLRLSRTLRHHPLATAAAPSLRRGAMRGSLIALLLVLVPPPLAAKEKAPHADMTWAFQHSDVPVDPAFRFGRLKNGMRYVIRRNATPAGTAVVRLNVEVGSLDEGPAEHGFAHFVEHMAFNGSTRVPEGQMVPLLEREGLAFGADTNASTSFERTVYKLDLPRNDPALIDTALMLMRETAGNLTIAQAAVDRERGVILSEMRDRNSWALRNAIESTRFFYPGSLYAQRFPIGTAETLQAASAASLRAFYEREYVPARTTLVIVGDFDVDAVEAGILRHFNDWAPKPAEPQPAPGPFSRKDRNRASAYLDPALSERITVQRNGTSLHKPDTIAERRERLLRSIGYDIVNRRLQRLARSAQPPFRGAGFGTGDVFKAARSTRLIVDTVDGKWRAGLEAAGREYRRALAYGFSEAEVAEQVAQLRTASVNAAAAASTRSNAMLAQLALTLVEDRLVPSTPQSSLERFEAFAPDITPAAVLAALKREALGLDAPLIRFQGRQALEGGEAALQAAWNDVMHGKVERPTAADTAQFAYTDFGPPGQITSDTRRDDLGLREVRFANGVMLNLKRTDLEKDRVRVSLSIDGGDRLNTRDNPHATQLVPNLEDGGLGRHSRDELDTILAGRSVSLGLGRGESSFDTRLVTTPRDLEIQLQLLTALITDPGYRPEGEVRYRQAINNFFAQLDATPASALGARLGAILSDSDPRFSLGDVEAYRQLTYAKLRNDIGDRLAKGAVEIALVGDIDEDTAIALVARTFGALPPRERGFHEESAGPPRPFTRDRSLRIVRHSGPADQALLRITWPTRDDSDAVEALALEMLERVMRVELTDQLREALGKAYSPSAASSLSRGWKGYGTFSVNASIDVTDVPATRKAIAQVVDELRAAPVSEDILRRARQPLIEAYQNALKTNGGWMALAARAQSQPDRIERFRNARDRLLALTPADVQAVARRYLVQGAGVEVLALPKDAAVPAPTS</sequence>
<feature type="domain" description="Peptidase M16 C-terminal" evidence="10">
    <location>
        <begin position="728"/>
        <end position="908"/>
    </location>
</feature>
<dbReference type="InterPro" id="IPR050626">
    <property type="entry name" value="Peptidase_M16"/>
</dbReference>
<evidence type="ECO:0000313" key="12">
    <source>
        <dbReference type="Proteomes" id="UP001157910"/>
    </source>
</evidence>
<proteinExistence type="inferred from homology"/>
<evidence type="ECO:0000256" key="6">
    <source>
        <dbReference type="ARBA" id="ARBA00022833"/>
    </source>
</evidence>
<keyword evidence="12" id="KW-1185">Reference proteome</keyword>
<dbReference type="Pfam" id="PF05193">
    <property type="entry name" value="Peptidase_M16_C"/>
    <property type="match status" value="2"/>
</dbReference>
<protein>
    <submittedName>
        <fullName evidence="11">Zinc protease</fullName>
    </submittedName>
</protein>
<keyword evidence="5" id="KW-0378">Hydrolase</keyword>
<reference evidence="11 12" key="1">
    <citation type="submission" date="2017-05" db="EMBL/GenBank/DDBJ databases">
        <authorList>
            <person name="Varghese N."/>
            <person name="Submissions S."/>
        </authorList>
    </citation>
    <scope>NUCLEOTIDE SEQUENCE [LARGE SCALE GENOMIC DNA]</scope>
    <source>
        <strain evidence="11 12">SM16</strain>
    </source>
</reference>
<dbReference type="PROSITE" id="PS00143">
    <property type="entry name" value="INSULINASE"/>
    <property type="match status" value="1"/>
</dbReference>
<evidence type="ECO:0000256" key="1">
    <source>
        <dbReference type="ARBA" id="ARBA00001947"/>
    </source>
</evidence>
<evidence type="ECO:0000256" key="2">
    <source>
        <dbReference type="ARBA" id="ARBA00007261"/>
    </source>
</evidence>
<accession>A0ABY1QN21</accession>